<keyword evidence="3 6" id="KW-0812">Transmembrane</keyword>
<dbReference type="RefSeq" id="WP_094500716.1">
    <property type="nucleotide sequence ID" value="NZ_CAWNHI010000001.1"/>
</dbReference>
<evidence type="ECO:0000256" key="6">
    <source>
        <dbReference type="SAM" id="Phobius"/>
    </source>
</evidence>
<dbReference type="PANTHER" id="PTHR30086:SF17">
    <property type="entry name" value="LYSE FAMILY TRANSLOCATOR"/>
    <property type="match status" value="1"/>
</dbReference>
<keyword evidence="5 6" id="KW-0472">Membrane</keyword>
<dbReference type="KEGG" id="vqi:CCZ37_12765"/>
<reference evidence="7 8" key="1">
    <citation type="submission" date="2017-08" db="EMBL/GenBank/DDBJ databases">
        <title>The Vibrio qinghaiensis sp.-Q67 is a luminous bacteria isolated firstly from Qinghai lake, Qinghai province, China, which has been proved to be very sensitive to detect environmental and food pollutants. Therefore, complete genome analysis of V. qinghaiensis sp.-Q67 highlights the potential application of this strain on detection of hazards in the contaminated environments.</title>
        <authorList>
            <person name="Gong L."/>
        </authorList>
    </citation>
    <scope>NUCLEOTIDE SEQUENCE [LARGE SCALE GENOMIC DNA]</scope>
    <source>
        <strain evidence="7 8">Q67</strain>
    </source>
</reference>
<gene>
    <name evidence="7" type="ORF">CCZ37_12765</name>
</gene>
<feature type="transmembrane region" description="Helical" evidence="6">
    <location>
        <begin position="135"/>
        <end position="153"/>
    </location>
</feature>
<feature type="transmembrane region" description="Helical" evidence="6">
    <location>
        <begin position="6"/>
        <end position="29"/>
    </location>
</feature>
<keyword evidence="2" id="KW-1003">Cell membrane</keyword>
<comment type="subcellular location">
    <subcellularLocation>
        <location evidence="1">Cell membrane</location>
        <topology evidence="1">Multi-pass membrane protein</topology>
    </subcellularLocation>
</comment>
<dbReference type="AlphaFoldDB" id="A0A223N104"/>
<dbReference type="PIRSF" id="PIRSF006324">
    <property type="entry name" value="LeuE"/>
    <property type="match status" value="1"/>
</dbReference>
<dbReference type="Proteomes" id="UP000215148">
    <property type="component" value="Chromosome 1"/>
</dbReference>
<organism evidence="7 8">
    <name type="scientific">Vibrio qinghaiensis</name>
    <dbReference type="NCBI Taxonomy" id="2025808"/>
    <lineage>
        <taxon>Bacteria</taxon>
        <taxon>Pseudomonadati</taxon>
        <taxon>Pseudomonadota</taxon>
        <taxon>Gammaproteobacteria</taxon>
        <taxon>Vibrionales</taxon>
        <taxon>Vibrionaceae</taxon>
        <taxon>Vibrio</taxon>
    </lineage>
</organism>
<evidence type="ECO:0000313" key="8">
    <source>
        <dbReference type="Proteomes" id="UP000215148"/>
    </source>
</evidence>
<name>A0A223N104_9VIBR</name>
<feature type="transmembrane region" description="Helical" evidence="6">
    <location>
        <begin position="190"/>
        <end position="215"/>
    </location>
</feature>
<evidence type="ECO:0000256" key="1">
    <source>
        <dbReference type="ARBA" id="ARBA00004651"/>
    </source>
</evidence>
<feature type="transmembrane region" description="Helical" evidence="6">
    <location>
        <begin position="159"/>
        <end position="178"/>
    </location>
</feature>
<feature type="transmembrane region" description="Helical" evidence="6">
    <location>
        <begin position="72"/>
        <end position="92"/>
    </location>
</feature>
<dbReference type="Pfam" id="PF01810">
    <property type="entry name" value="LysE"/>
    <property type="match status" value="1"/>
</dbReference>
<keyword evidence="8" id="KW-1185">Reference proteome</keyword>
<dbReference type="GO" id="GO:0015171">
    <property type="term" value="F:amino acid transmembrane transporter activity"/>
    <property type="evidence" value="ECO:0007669"/>
    <property type="project" value="TreeGrafter"/>
</dbReference>
<dbReference type="InterPro" id="IPR001123">
    <property type="entry name" value="LeuE-type"/>
</dbReference>
<evidence type="ECO:0000256" key="5">
    <source>
        <dbReference type="ARBA" id="ARBA00023136"/>
    </source>
</evidence>
<sequence length="219" mass="24020">MNELSILVTLAGVHFMALLSPGPDVALVVQNATRYGRKTGVFIALGLSCGILIHSLLSLTGISYLVHQQPTLFAVVQLAGGSYLFYLGFGALKSTYSHWRSPQAVDLNNERHRLIDNQRQAFSRGFITNLFNPKALVFFISLMSSLVPVGMSFSGKSIALLILWGISFIWFSILAWMLSTARLQKRLQSLTVYIDGVCGVIFTLIGGLILLQAMLSLSH</sequence>
<dbReference type="GO" id="GO:0005886">
    <property type="term" value="C:plasma membrane"/>
    <property type="evidence" value="ECO:0007669"/>
    <property type="project" value="UniProtKB-SubCell"/>
</dbReference>
<dbReference type="PANTHER" id="PTHR30086">
    <property type="entry name" value="ARGININE EXPORTER PROTEIN ARGO"/>
    <property type="match status" value="1"/>
</dbReference>
<dbReference type="EMBL" id="CP022741">
    <property type="protein sequence ID" value="ASU23410.1"/>
    <property type="molecule type" value="Genomic_DNA"/>
</dbReference>
<evidence type="ECO:0000313" key="7">
    <source>
        <dbReference type="EMBL" id="ASU23410.1"/>
    </source>
</evidence>
<proteinExistence type="predicted"/>
<keyword evidence="4 6" id="KW-1133">Transmembrane helix</keyword>
<protein>
    <submittedName>
        <fullName evidence="7">Threonine transporter</fullName>
    </submittedName>
</protein>
<evidence type="ECO:0000256" key="2">
    <source>
        <dbReference type="ARBA" id="ARBA00022475"/>
    </source>
</evidence>
<accession>A0A223N104</accession>
<feature type="transmembrane region" description="Helical" evidence="6">
    <location>
        <begin position="41"/>
        <end position="66"/>
    </location>
</feature>
<evidence type="ECO:0000256" key="3">
    <source>
        <dbReference type="ARBA" id="ARBA00022692"/>
    </source>
</evidence>
<evidence type="ECO:0000256" key="4">
    <source>
        <dbReference type="ARBA" id="ARBA00022989"/>
    </source>
</evidence>